<dbReference type="RefSeq" id="WP_189630548.1">
    <property type="nucleotide sequence ID" value="NZ_BNAG01000003.1"/>
</dbReference>
<evidence type="ECO:0000256" key="6">
    <source>
        <dbReference type="ARBA" id="ARBA00022737"/>
    </source>
</evidence>
<comment type="subcellular location">
    <subcellularLocation>
        <location evidence="1 12">Cell membrane</location>
        <topology evidence="1 12">Multi-pass membrane protein</topology>
    </subcellularLocation>
</comment>
<keyword evidence="8 12" id="KW-0443">Lipid metabolism</keyword>
<dbReference type="InterPro" id="IPR027379">
    <property type="entry name" value="CLS_N"/>
</dbReference>
<dbReference type="PROSITE" id="PS50035">
    <property type="entry name" value="PLD"/>
    <property type="match status" value="2"/>
</dbReference>
<dbReference type="Proteomes" id="UP000658258">
    <property type="component" value="Unassembled WGS sequence"/>
</dbReference>
<comment type="catalytic activity">
    <reaction evidence="12">
        <text>2 a 1,2-diacyl-sn-glycero-3-phospho-(1'-sn-glycerol) = a cardiolipin + glycerol</text>
        <dbReference type="Rhea" id="RHEA:31451"/>
        <dbReference type="ChEBI" id="CHEBI:17754"/>
        <dbReference type="ChEBI" id="CHEBI:62237"/>
        <dbReference type="ChEBI" id="CHEBI:64716"/>
    </reaction>
</comment>
<evidence type="ECO:0000256" key="7">
    <source>
        <dbReference type="ARBA" id="ARBA00022989"/>
    </source>
</evidence>
<protein>
    <recommendedName>
        <fullName evidence="12 13">Cardiolipin synthase</fullName>
        <shortName evidence="12">CL synthase</shortName>
        <ecNumber evidence="12 13">2.7.8.-</ecNumber>
    </recommendedName>
</protein>
<dbReference type="PANTHER" id="PTHR21248">
    <property type="entry name" value="CARDIOLIPIN SYNTHASE"/>
    <property type="match status" value="1"/>
</dbReference>
<organism evidence="15 16">
    <name type="scientific">Roseivirga thermotolerans</name>
    <dbReference type="NCBI Taxonomy" id="1758176"/>
    <lineage>
        <taxon>Bacteria</taxon>
        <taxon>Pseudomonadati</taxon>
        <taxon>Bacteroidota</taxon>
        <taxon>Cytophagia</taxon>
        <taxon>Cytophagales</taxon>
        <taxon>Roseivirgaceae</taxon>
        <taxon>Roseivirga</taxon>
    </lineage>
</organism>
<comment type="caution">
    <text evidence="15">The sequence shown here is derived from an EMBL/GenBank/DDBJ whole genome shotgun (WGS) entry which is preliminary data.</text>
</comment>
<name>A0ABQ3I8Z1_9BACT</name>
<keyword evidence="4 12" id="KW-0808">Transferase</keyword>
<comment type="function">
    <text evidence="12">Catalyzes the reversible phosphatidyl group transfer from one phosphatidylglycerol molecule to another to form cardiolipin (CL) (diphosphatidylglycerol) and glycerol.</text>
</comment>
<dbReference type="CDD" id="cd09110">
    <property type="entry name" value="PLDc_CLS_1"/>
    <property type="match status" value="1"/>
</dbReference>
<evidence type="ECO:0000256" key="3">
    <source>
        <dbReference type="ARBA" id="ARBA00022516"/>
    </source>
</evidence>
<evidence type="ECO:0000256" key="1">
    <source>
        <dbReference type="ARBA" id="ARBA00004651"/>
    </source>
</evidence>
<dbReference type="InterPro" id="IPR001736">
    <property type="entry name" value="PLipase_D/transphosphatidylase"/>
</dbReference>
<feature type="active site" evidence="12">
    <location>
        <position position="226"/>
    </location>
</feature>
<keyword evidence="2 12" id="KW-1003">Cell membrane</keyword>
<comment type="similarity">
    <text evidence="12">Belongs to the phospholipase D family. Cardiolipin synthase subfamily.</text>
</comment>
<feature type="active site" evidence="12">
    <location>
        <position position="408"/>
    </location>
</feature>
<keyword evidence="7 12" id="KW-1133">Transmembrane helix</keyword>
<dbReference type="PANTHER" id="PTHR21248:SF22">
    <property type="entry name" value="PHOSPHOLIPASE D"/>
    <property type="match status" value="1"/>
</dbReference>
<dbReference type="SUPFAM" id="SSF56024">
    <property type="entry name" value="Phospholipase D/nuclease"/>
    <property type="match status" value="2"/>
</dbReference>
<dbReference type="InterPro" id="IPR025202">
    <property type="entry name" value="PLD-like_dom"/>
</dbReference>
<evidence type="ECO:0000256" key="11">
    <source>
        <dbReference type="ARBA" id="ARBA00023264"/>
    </source>
</evidence>
<dbReference type="InterPro" id="IPR030874">
    <property type="entry name" value="Cardiolipin_synth_Firmi"/>
</dbReference>
<sequence length="483" mass="55361">MLEVWQSISPFVLPLYYVAIFFVVIDILLENRNPLKTHSYLLLLLLLPLLGIVIYLFFGQTIRKRKIFAKKQLINQAFGDHYFKQHVERKSRNHVVPEGLEQYEKVIRFLNKDLSPLTRNNKVTVLQNGEQKFPELITALKEARHHIHLEYYIYEDGLIGQEIAQILKQKASEGVKVRVIVDGVGSLGLRKPFFTDLVSAGVQIVEFMPVLFPSFTSKINYRNHRKILVIDGMIGFTGGINISDRYINNGHSNGYWRDTHIKIEGEAVKTLQFLFILSWQFVTQEELLPDSSFFPTFTTHGHDMVQINASGPDWELASIMDSFFLAINSARHKVRIATPYFIPTESILDAIVTASRSDITIELMIPESSDSWIVEAASRSFIKQLLEADVKVYHYRKGFLHSKVIIIDDNFASVGSANMDYRSFDLNHEVNAYFYNGEVVQQLASAFEADKADCVQLGLQNWKKRSILQKLKESVCRLLAPLL</sequence>
<evidence type="ECO:0000256" key="12">
    <source>
        <dbReference type="HAMAP-Rule" id="MF_01916"/>
    </source>
</evidence>
<reference evidence="16" key="1">
    <citation type="journal article" date="2019" name="Int. J. Syst. Evol. Microbiol.">
        <title>The Global Catalogue of Microorganisms (GCM) 10K type strain sequencing project: providing services to taxonomists for standard genome sequencing and annotation.</title>
        <authorList>
            <consortium name="The Broad Institute Genomics Platform"/>
            <consortium name="The Broad Institute Genome Sequencing Center for Infectious Disease"/>
            <person name="Wu L."/>
            <person name="Ma J."/>
        </authorList>
    </citation>
    <scope>NUCLEOTIDE SEQUENCE [LARGE SCALE GENOMIC DNA]</scope>
    <source>
        <strain evidence="16">CGMCC 1.15111</strain>
    </source>
</reference>
<evidence type="ECO:0000313" key="16">
    <source>
        <dbReference type="Proteomes" id="UP000658258"/>
    </source>
</evidence>
<feature type="active site" evidence="12">
    <location>
        <position position="224"/>
    </location>
</feature>
<evidence type="ECO:0000256" key="8">
    <source>
        <dbReference type="ARBA" id="ARBA00023098"/>
    </source>
</evidence>
<dbReference type="Gene3D" id="3.30.870.10">
    <property type="entry name" value="Endonuclease Chain A"/>
    <property type="match status" value="2"/>
</dbReference>
<keyword evidence="11 12" id="KW-1208">Phospholipid metabolism</keyword>
<keyword evidence="5 12" id="KW-0812">Transmembrane</keyword>
<keyword evidence="6" id="KW-0677">Repeat</keyword>
<feature type="active site" evidence="12">
    <location>
        <position position="231"/>
    </location>
</feature>
<feature type="domain" description="PLD phosphodiesterase" evidence="14">
    <location>
        <begin position="396"/>
        <end position="423"/>
    </location>
</feature>
<keyword evidence="16" id="KW-1185">Reference proteome</keyword>
<evidence type="ECO:0000256" key="5">
    <source>
        <dbReference type="ARBA" id="ARBA00022692"/>
    </source>
</evidence>
<evidence type="ECO:0000256" key="10">
    <source>
        <dbReference type="ARBA" id="ARBA00023209"/>
    </source>
</evidence>
<dbReference type="NCBIfam" id="TIGR04265">
    <property type="entry name" value="bac_cardiolipin"/>
    <property type="match status" value="1"/>
</dbReference>
<dbReference type="EC" id="2.7.8.-" evidence="12 13"/>
<dbReference type="EMBL" id="BNAG01000003">
    <property type="protein sequence ID" value="GHE67963.1"/>
    <property type="molecule type" value="Genomic_DNA"/>
</dbReference>
<dbReference type="CDD" id="cd09112">
    <property type="entry name" value="PLDc_CLS_2"/>
    <property type="match status" value="1"/>
</dbReference>
<feature type="domain" description="PLD phosphodiesterase" evidence="14">
    <location>
        <begin position="219"/>
        <end position="246"/>
    </location>
</feature>
<keyword evidence="10 12" id="KW-0594">Phospholipid biosynthesis</keyword>
<proteinExistence type="inferred from homology"/>
<evidence type="ECO:0000259" key="14">
    <source>
        <dbReference type="PROSITE" id="PS50035"/>
    </source>
</evidence>
<dbReference type="Pfam" id="PF13396">
    <property type="entry name" value="PLDc_N"/>
    <property type="match status" value="1"/>
</dbReference>
<accession>A0ABQ3I8Z1</accession>
<feature type="active site" evidence="12">
    <location>
        <position position="403"/>
    </location>
</feature>
<dbReference type="Pfam" id="PF13091">
    <property type="entry name" value="PLDc_2"/>
    <property type="match status" value="2"/>
</dbReference>
<feature type="active site" evidence="12">
    <location>
        <position position="401"/>
    </location>
</feature>
<keyword evidence="9 12" id="KW-0472">Membrane</keyword>
<feature type="transmembrane region" description="Helical" evidence="12">
    <location>
        <begin position="12"/>
        <end position="29"/>
    </location>
</feature>
<dbReference type="InterPro" id="IPR022924">
    <property type="entry name" value="Cardiolipin_synthase"/>
</dbReference>
<gene>
    <name evidence="15" type="primary">cls</name>
    <name evidence="15" type="ORF">GCM10011340_24530</name>
</gene>
<evidence type="ECO:0000256" key="9">
    <source>
        <dbReference type="ARBA" id="ARBA00023136"/>
    </source>
</evidence>
<keyword evidence="3 12" id="KW-0444">Lipid biosynthesis</keyword>
<feature type="transmembrane region" description="Helical" evidence="12">
    <location>
        <begin position="41"/>
        <end position="58"/>
    </location>
</feature>
<evidence type="ECO:0000313" key="15">
    <source>
        <dbReference type="EMBL" id="GHE67963.1"/>
    </source>
</evidence>
<evidence type="ECO:0000256" key="4">
    <source>
        <dbReference type="ARBA" id="ARBA00022679"/>
    </source>
</evidence>
<evidence type="ECO:0000256" key="2">
    <source>
        <dbReference type="ARBA" id="ARBA00022475"/>
    </source>
</evidence>
<dbReference type="HAMAP" id="MF_01916">
    <property type="entry name" value="Cardiolipin_synth_Cls"/>
    <property type="match status" value="1"/>
</dbReference>
<dbReference type="SMART" id="SM00155">
    <property type="entry name" value="PLDc"/>
    <property type="match status" value="2"/>
</dbReference>
<evidence type="ECO:0000256" key="13">
    <source>
        <dbReference type="NCBIfam" id="TIGR04265"/>
    </source>
</evidence>